<evidence type="ECO:0000313" key="11">
    <source>
        <dbReference type="Proteomes" id="UP000327493"/>
    </source>
</evidence>
<keyword evidence="4" id="KW-0812">Transmembrane</keyword>
<gene>
    <name evidence="10" type="ORF">FQN60_006803</name>
</gene>
<dbReference type="PANTHER" id="PTHR14399">
    <property type="entry name" value="P53-INDUCED PROTEIN RELATED"/>
    <property type="match status" value="1"/>
</dbReference>
<comment type="similarity">
    <text evidence="3">Belongs to the TMEM47 family.</text>
</comment>
<keyword evidence="11" id="KW-1185">Reference proteome</keyword>
<evidence type="ECO:0000256" key="7">
    <source>
        <dbReference type="ARBA" id="ARBA00023136"/>
    </source>
</evidence>
<evidence type="ECO:0000256" key="5">
    <source>
        <dbReference type="ARBA" id="ARBA00022949"/>
    </source>
</evidence>
<evidence type="ECO:0000256" key="2">
    <source>
        <dbReference type="ARBA" id="ARBA00004536"/>
    </source>
</evidence>
<comment type="caution">
    <text evidence="10">The sequence shown here is derived from an EMBL/GenBank/DDBJ whole genome shotgun (WGS) entry which is preliminary data.</text>
</comment>
<evidence type="ECO:0000313" key="10">
    <source>
        <dbReference type="EMBL" id="KAA8579710.1"/>
    </source>
</evidence>
<reference evidence="10 11" key="1">
    <citation type="submission" date="2019-08" db="EMBL/GenBank/DDBJ databases">
        <title>A chromosome-level genome assembly, high-density linkage maps, and genome scans reveal the genomic architecture of hybrid incompatibilities underlying speciation via character displacement in darters (Percidae: Etheostominae).</title>
        <authorList>
            <person name="Moran R.L."/>
            <person name="Catchen J.M."/>
            <person name="Fuller R.C."/>
        </authorList>
    </citation>
    <scope>NUCLEOTIDE SEQUENCE [LARGE SCALE GENOMIC DNA]</scope>
    <source>
        <strain evidence="10">EspeVRDwgs_2016</strain>
        <tissue evidence="10">Muscle</tissue>
    </source>
</reference>
<evidence type="ECO:0000256" key="9">
    <source>
        <dbReference type="ARBA" id="ARBA00041506"/>
    </source>
</evidence>
<accession>A0A5J5CHT5</accession>
<dbReference type="GO" id="GO:0098609">
    <property type="term" value="P:cell-cell adhesion"/>
    <property type="evidence" value="ECO:0007669"/>
    <property type="project" value="TreeGrafter"/>
</dbReference>
<name>A0A5J5CHT5_9PERO</name>
<proteinExistence type="inferred from homology"/>
<dbReference type="AlphaFoldDB" id="A0A5J5CHT5"/>
<evidence type="ECO:0000256" key="4">
    <source>
        <dbReference type="ARBA" id="ARBA00022692"/>
    </source>
</evidence>
<keyword evidence="7" id="KW-0472">Membrane</keyword>
<sequence>MFLLLFYHFPCPPSSIHPWSSFLISSPPPPLLHLSRLAGGYAGPIARRWSPGADVISGRSSCRVHRHETAILRTRRLYALCCSLVLYPIKFIESINLRIYHEFNWGYGLAWGGTIFSFGGGILYCLNPKNYEEGEAAGRWYGDHLLASYYLEVGMLRHPAQPAHLLRSVRPCLTDWRVLPSPSSLELHGALLSMADSVRPEDYCDEPVEDEFGEIIKSRS</sequence>
<dbReference type="Proteomes" id="UP000327493">
    <property type="component" value="Chromosome 24"/>
</dbReference>
<evidence type="ECO:0000256" key="6">
    <source>
        <dbReference type="ARBA" id="ARBA00022989"/>
    </source>
</evidence>
<evidence type="ECO:0000256" key="8">
    <source>
        <dbReference type="ARBA" id="ARBA00039383"/>
    </source>
</evidence>
<dbReference type="PANTHER" id="PTHR14399:SF3">
    <property type="entry name" value="TRANSMEMBRANE PROTEIN 47"/>
    <property type="match status" value="1"/>
</dbReference>
<evidence type="ECO:0000256" key="3">
    <source>
        <dbReference type="ARBA" id="ARBA00008691"/>
    </source>
</evidence>
<evidence type="ECO:0000256" key="1">
    <source>
        <dbReference type="ARBA" id="ARBA00004141"/>
    </source>
</evidence>
<comment type="subcellular location">
    <subcellularLocation>
        <location evidence="2">Cell junction</location>
        <location evidence="2">Adherens junction</location>
    </subcellularLocation>
    <subcellularLocation>
        <location evidence="1">Membrane</location>
        <topology evidence="1">Multi-pass membrane protein</topology>
    </subcellularLocation>
</comment>
<protein>
    <recommendedName>
        <fullName evidence="8">Transmembrane protein 47</fullName>
    </recommendedName>
    <alternativeName>
        <fullName evidence="9">Transmembrane 4 superfamily member 10</fullName>
    </alternativeName>
</protein>
<organism evidence="10 11">
    <name type="scientific">Etheostoma spectabile</name>
    <name type="common">orangethroat darter</name>
    <dbReference type="NCBI Taxonomy" id="54343"/>
    <lineage>
        <taxon>Eukaryota</taxon>
        <taxon>Metazoa</taxon>
        <taxon>Chordata</taxon>
        <taxon>Craniata</taxon>
        <taxon>Vertebrata</taxon>
        <taxon>Euteleostomi</taxon>
        <taxon>Actinopterygii</taxon>
        <taxon>Neopterygii</taxon>
        <taxon>Teleostei</taxon>
        <taxon>Neoteleostei</taxon>
        <taxon>Acanthomorphata</taxon>
        <taxon>Eupercaria</taxon>
        <taxon>Perciformes</taxon>
        <taxon>Percoidei</taxon>
        <taxon>Percidae</taxon>
        <taxon>Etheostomatinae</taxon>
        <taxon>Etheostoma</taxon>
    </lineage>
</organism>
<dbReference type="EMBL" id="VOFY01000024">
    <property type="protein sequence ID" value="KAA8579710.1"/>
    <property type="molecule type" value="Genomic_DNA"/>
</dbReference>
<dbReference type="GO" id="GO:0016020">
    <property type="term" value="C:membrane"/>
    <property type="evidence" value="ECO:0007669"/>
    <property type="project" value="UniProtKB-SubCell"/>
</dbReference>
<keyword evidence="5" id="KW-0965">Cell junction</keyword>
<dbReference type="GO" id="GO:0005912">
    <property type="term" value="C:adherens junction"/>
    <property type="evidence" value="ECO:0007669"/>
    <property type="project" value="UniProtKB-SubCell"/>
</dbReference>
<dbReference type="InterPro" id="IPR015664">
    <property type="entry name" value="P53_induced"/>
</dbReference>
<feature type="non-terminal residue" evidence="10">
    <location>
        <position position="220"/>
    </location>
</feature>
<keyword evidence="6" id="KW-1133">Transmembrane helix</keyword>